<keyword evidence="4 7" id="KW-0518">Myosin</keyword>
<dbReference type="GO" id="GO:0048513">
    <property type="term" value="P:animal organ development"/>
    <property type="evidence" value="ECO:0007669"/>
    <property type="project" value="UniProtKB-ARBA"/>
</dbReference>
<dbReference type="GO" id="GO:0051015">
    <property type="term" value="F:actin filament binding"/>
    <property type="evidence" value="ECO:0007669"/>
    <property type="project" value="TreeGrafter"/>
</dbReference>
<dbReference type="InterPro" id="IPR036961">
    <property type="entry name" value="Kinesin_motor_dom_sf"/>
</dbReference>
<evidence type="ECO:0000313" key="8">
    <source>
        <dbReference type="EMBL" id="CAF2874302.1"/>
    </source>
</evidence>
<dbReference type="GO" id="GO:0009888">
    <property type="term" value="P:tissue development"/>
    <property type="evidence" value="ECO:0007669"/>
    <property type="project" value="UniProtKB-ARBA"/>
</dbReference>
<dbReference type="GO" id="GO:0048731">
    <property type="term" value="P:system development"/>
    <property type="evidence" value="ECO:0007669"/>
    <property type="project" value="UniProtKB-ARBA"/>
</dbReference>
<reference evidence="8" key="1">
    <citation type="submission" date="2021-02" db="EMBL/GenBank/DDBJ databases">
        <authorList>
            <person name="Bekaert M."/>
        </authorList>
    </citation>
    <scope>NUCLEOTIDE SEQUENCE</scope>
    <source>
        <strain evidence="8">IoA-00</strain>
    </source>
</reference>
<keyword evidence="2 7" id="KW-0547">Nucleotide-binding</keyword>
<sequence>MFSPSLRLHTRTLQADCVDQSLVISGESGAGKTETTKFILEYLCSVTANISTWVQQQILEANTILESFGNAKTIRNDNSSRFGRFMQVCFDSKYKIKGCVIQDYLLEQSRITTQSEQERNYHIFYQLTSAAYRDSELATRFHIEPASKYNYLNVSGCIRLEGVDDAAKFDALRLAFGVVQIPKEKIDGIFSVISAILWLGNLEFEDTDNEKAKITKADGIILEKVAYLLGMLKEDLIQVSLLRQINIRGNVTEIPLKYQEARENRHAMSKALYSRTFAWLVNHINKCTNPGKDMAQFIGILDIFGFENFNTNSFEQLCINYTNEKLHKFFNHYVFALEQEAYRVEEIQFSHITFTDNTHCVELIEKPPKCILKLLAEQCHMPGGCDAAYLTNIRSEFDYHPDFVKGDDRRKWDKEFGIRHYAGTVTYSVAGFSKCEFVKELVEFKDLLSKVAQLGESVSKAEGTVKRVMTNKAKPTVSDAFRLQLQVLVEVLQSTNPWYVRCIKPNMEKASNHYDSKLVLDQLKYLGMLEIIRIRKQGFPIHMPFEEFISRYKCLHRKKKLPLDQRHACKALIQLEGLPSMEWQLGKKIRYS</sequence>
<dbReference type="InterPro" id="IPR027417">
    <property type="entry name" value="P-loop_NTPase"/>
</dbReference>
<dbReference type="Gene3D" id="1.10.10.820">
    <property type="match status" value="1"/>
</dbReference>
<evidence type="ECO:0000256" key="6">
    <source>
        <dbReference type="ARBA" id="ARBA00023203"/>
    </source>
</evidence>
<dbReference type="GO" id="GO:0016020">
    <property type="term" value="C:membrane"/>
    <property type="evidence" value="ECO:0007669"/>
    <property type="project" value="TreeGrafter"/>
</dbReference>
<dbReference type="GO" id="GO:0005524">
    <property type="term" value="F:ATP binding"/>
    <property type="evidence" value="ECO:0007669"/>
    <property type="project" value="UniProtKB-UniRule"/>
</dbReference>
<dbReference type="FunFam" id="1.10.10.820:FF:000001">
    <property type="entry name" value="Myosin heavy chain"/>
    <property type="match status" value="1"/>
</dbReference>
<dbReference type="AlphaFoldDB" id="A0A7R8H5C9"/>
<gene>
    <name evidence="8" type="ORF">LSAA_6360</name>
</gene>
<dbReference type="Pfam" id="PF00063">
    <property type="entry name" value="Myosin_head"/>
    <property type="match status" value="1"/>
</dbReference>
<evidence type="ECO:0000256" key="3">
    <source>
        <dbReference type="ARBA" id="ARBA00022840"/>
    </source>
</evidence>
<organism evidence="8 9">
    <name type="scientific">Lepeophtheirus salmonis</name>
    <name type="common">Salmon louse</name>
    <name type="synonym">Caligus salmonis</name>
    <dbReference type="NCBI Taxonomy" id="72036"/>
    <lineage>
        <taxon>Eukaryota</taxon>
        <taxon>Metazoa</taxon>
        <taxon>Ecdysozoa</taxon>
        <taxon>Arthropoda</taxon>
        <taxon>Crustacea</taxon>
        <taxon>Multicrustacea</taxon>
        <taxon>Hexanauplia</taxon>
        <taxon>Copepoda</taxon>
        <taxon>Siphonostomatoida</taxon>
        <taxon>Caligidae</taxon>
        <taxon>Lepeophtheirus</taxon>
    </lineage>
</organism>
<comment type="similarity">
    <text evidence="1 7">Belongs to the TRAFAC class myosin-kinesin ATPase superfamily. Myosin family.</text>
</comment>
<feature type="region of interest" description="Actin-binding" evidence="7">
    <location>
        <begin position="485"/>
        <end position="507"/>
    </location>
</feature>
<dbReference type="Gene3D" id="1.20.58.530">
    <property type="match status" value="1"/>
</dbReference>
<dbReference type="PANTHER" id="PTHR13140:SF561">
    <property type="entry name" value="MIP31562P1"/>
    <property type="match status" value="1"/>
</dbReference>
<evidence type="ECO:0000256" key="7">
    <source>
        <dbReference type="PROSITE-ProRule" id="PRU00782"/>
    </source>
</evidence>
<dbReference type="Gene3D" id="1.20.120.720">
    <property type="entry name" value="Myosin VI head, motor domain, U50 subdomain"/>
    <property type="match status" value="1"/>
</dbReference>
<dbReference type="SUPFAM" id="SSF52540">
    <property type="entry name" value="P-loop containing nucleoside triphosphate hydrolases"/>
    <property type="match status" value="1"/>
</dbReference>
<evidence type="ECO:0000313" key="9">
    <source>
        <dbReference type="Proteomes" id="UP000675881"/>
    </source>
</evidence>
<name>A0A7R8H5C9_LEPSM</name>
<dbReference type="PANTHER" id="PTHR13140">
    <property type="entry name" value="MYOSIN"/>
    <property type="match status" value="1"/>
</dbReference>
<keyword evidence="6 7" id="KW-0009">Actin-binding</keyword>
<keyword evidence="9" id="KW-1185">Reference proteome</keyword>
<accession>A0A7R8H5C9</accession>
<evidence type="ECO:0000256" key="5">
    <source>
        <dbReference type="ARBA" id="ARBA00023175"/>
    </source>
</evidence>
<keyword evidence="3 7" id="KW-0067">ATP-binding</keyword>
<dbReference type="GO" id="GO:0016459">
    <property type="term" value="C:myosin complex"/>
    <property type="evidence" value="ECO:0007669"/>
    <property type="project" value="UniProtKB-KW"/>
</dbReference>
<dbReference type="PRINTS" id="PR00193">
    <property type="entry name" value="MYOSINHEAVY"/>
</dbReference>
<dbReference type="SMART" id="SM00242">
    <property type="entry name" value="MYSc"/>
    <property type="match status" value="1"/>
</dbReference>
<evidence type="ECO:0000256" key="2">
    <source>
        <dbReference type="ARBA" id="ARBA00022741"/>
    </source>
</evidence>
<dbReference type="InterPro" id="IPR001609">
    <property type="entry name" value="Myosin_head_motor_dom-like"/>
</dbReference>
<dbReference type="Proteomes" id="UP000675881">
    <property type="component" value="Chromosome 2"/>
</dbReference>
<dbReference type="Gene3D" id="1.20.5.4820">
    <property type="match status" value="1"/>
</dbReference>
<protein>
    <submittedName>
        <fullName evidence="8">Myosin-2 heavy chain,Myosin-VIIa,Myosin-I heavy chain,Unconventional myosin-VIIa</fullName>
    </submittedName>
</protein>
<keyword evidence="5 7" id="KW-0505">Motor protein</keyword>
<dbReference type="OrthoDB" id="312459at2759"/>
<evidence type="ECO:0000256" key="1">
    <source>
        <dbReference type="ARBA" id="ARBA00008314"/>
    </source>
</evidence>
<dbReference type="EMBL" id="HG994581">
    <property type="protein sequence ID" value="CAF2874302.1"/>
    <property type="molecule type" value="Genomic_DNA"/>
</dbReference>
<dbReference type="Gene3D" id="3.40.850.10">
    <property type="entry name" value="Kinesin motor domain"/>
    <property type="match status" value="1"/>
</dbReference>
<feature type="binding site" evidence="7">
    <location>
        <begin position="26"/>
        <end position="33"/>
    </location>
    <ligand>
        <name>ATP</name>
        <dbReference type="ChEBI" id="CHEBI:30616"/>
    </ligand>
</feature>
<evidence type="ECO:0000256" key="4">
    <source>
        <dbReference type="ARBA" id="ARBA00023123"/>
    </source>
</evidence>
<dbReference type="PROSITE" id="PS51456">
    <property type="entry name" value="MYOSIN_MOTOR"/>
    <property type="match status" value="1"/>
</dbReference>
<dbReference type="GO" id="GO:0005737">
    <property type="term" value="C:cytoplasm"/>
    <property type="evidence" value="ECO:0007669"/>
    <property type="project" value="TreeGrafter"/>
</dbReference>
<proteinExistence type="inferred from homology"/>
<dbReference type="GO" id="GO:0000146">
    <property type="term" value="F:microfilament motor activity"/>
    <property type="evidence" value="ECO:0007669"/>
    <property type="project" value="TreeGrafter"/>
</dbReference>
<dbReference type="GO" id="GO:0007015">
    <property type="term" value="P:actin filament organization"/>
    <property type="evidence" value="ECO:0007669"/>
    <property type="project" value="TreeGrafter"/>
</dbReference>